<evidence type="ECO:0000259" key="8">
    <source>
        <dbReference type="PROSITE" id="PS50928"/>
    </source>
</evidence>
<evidence type="ECO:0000313" key="10">
    <source>
        <dbReference type="Proteomes" id="UP000539111"/>
    </source>
</evidence>
<reference evidence="9 10" key="1">
    <citation type="submission" date="2020-07" db="EMBL/GenBank/DDBJ databases">
        <title>Sequencing the genomes of 1000 actinobacteria strains.</title>
        <authorList>
            <person name="Klenk H.-P."/>
        </authorList>
    </citation>
    <scope>NUCLEOTIDE SEQUENCE [LARGE SCALE GENOMIC DNA]</scope>
    <source>
        <strain evidence="9 10">DSM 26341</strain>
    </source>
</reference>
<dbReference type="Gene3D" id="1.10.3720.10">
    <property type="entry name" value="MetI-like"/>
    <property type="match status" value="1"/>
</dbReference>
<dbReference type="InterPro" id="IPR045621">
    <property type="entry name" value="BPD_transp_1_N"/>
</dbReference>
<feature type="transmembrane region" description="Helical" evidence="7">
    <location>
        <begin position="255"/>
        <end position="276"/>
    </location>
</feature>
<comment type="similarity">
    <text evidence="7">Belongs to the binding-protein-dependent transport system permease family.</text>
</comment>
<keyword evidence="4 7" id="KW-0812">Transmembrane</keyword>
<dbReference type="PROSITE" id="PS50928">
    <property type="entry name" value="ABC_TM1"/>
    <property type="match status" value="1"/>
</dbReference>
<dbReference type="Pfam" id="PF00528">
    <property type="entry name" value="BPD_transp_1"/>
    <property type="match status" value="1"/>
</dbReference>
<feature type="transmembrane region" description="Helical" evidence="7">
    <location>
        <begin position="101"/>
        <end position="120"/>
    </location>
</feature>
<feature type="transmembrane region" description="Helical" evidence="7">
    <location>
        <begin position="132"/>
        <end position="155"/>
    </location>
</feature>
<evidence type="ECO:0000256" key="6">
    <source>
        <dbReference type="ARBA" id="ARBA00023136"/>
    </source>
</evidence>
<evidence type="ECO:0000256" key="4">
    <source>
        <dbReference type="ARBA" id="ARBA00022692"/>
    </source>
</evidence>
<dbReference type="GO" id="GO:0055085">
    <property type="term" value="P:transmembrane transport"/>
    <property type="evidence" value="ECO:0007669"/>
    <property type="project" value="InterPro"/>
</dbReference>
<dbReference type="EMBL" id="JACBZP010000001">
    <property type="protein sequence ID" value="NYI67092.1"/>
    <property type="molecule type" value="Genomic_DNA"/>
</dbReference>
<organism evidence="9 10">
    <name type="scientific">Spelaeicoccus albus</name>
    <dbReference type="NCBI Taxonomy" id="1280376"/>
    <lineage>
        <taxon>Bacteria</taxon>
        <taxon>Bacillati</taxon>
        <taxon>Actinomycetota</taxon>
        <taxon>Actinomycetes</taxon>
        <taxon>Micrococcales</taxon>
        <taxon>Brevibacteriaceae</taxon>
        <taxon>Spelaeicoccus</taxon>
    </lineage>
</organism>
<protein>
    <submittedName>
        <fullName evidence="9">Peptide/nickel transport system permease protein</fullName>
    </submittedName>
</protein>
<dbReference type="CDD" id="cd06261">
    <property type="entry name" value="TM_PBP2"/>
    <property type="match status" value="1"/>
</dbReference>
<dbReference type="SUPFAM" id="SSF161098">
    <property type="entry name" value="MetI-like"/>
    <property type="match status" value="1"/>
</dbReference>
<evidence type="ECO:0000256" key="5">
    <source>
        <dbReference type="ARBA" id="ARBA00022989"/>
    </source>
</evidence>
<keyword evidence="10" id="KW-1185">Reference proteome</keyword>
<evidence type="ECO:0000313" key="9">
    <source>
        <dbReference type="EMBL" id="NYI67092.1"/>
    </source>
</evidence>
<comment type="caution">
    <text evidence="9">The sequence shown here is derived from an EMBL/GenBank/DDBJ whole genome shotgun (WGS) entry which is preliminary data.</text>
</comment>
<sequence>MLRFAVRRLAMLVPTLFGLSILLFAWVRALPGGPARALLGQKATPSAIDAINKAYGFDQPLVQQYFTYLGSLLRGDFGSSIKKHETVLSAFADKLPATVELSILALIFAIVVGVPLGYFAGKRAGSTADATVVSFSLLGTVTPVFFLALLLKYVFALKLNIFDTVGRQDPRIEATHTTGFYVLDGIINGQFGAAWDAVMHLALPALALGTIPLAVVVRMTRASVSEVIHEDYVRTAEAKGLRTRTINIRHVMRNALLPVITSLGLQLGLLLAGAILTETVFDLDGIGQYLYEAIRDRDYPVLQGFILFIAIMFTLVTLVVDLLYGLIDPRVRES</sequence>
<feature type="transmembrane region" description="Helical" evidence="7">
    <location>
        <begin position="197"/>
        <end position="217"/>
    </location>
</feature>
<evidence type="ECO:0000256" key="7">
    <source>
        <dbReference type="RuleBase" id="RU363032"/>
    </source>
</evidence>
<gene>
    <name evidence="9" type="ORF">BJY26_001398</name>
</gene>
<accession>A0A7Z0D1W7</accession>
<name>A0A7Z0D1W7_9MICO</name>
<keyword evidence="5 7" id="KW-1133">Transmembrane helix</keyword>
<dbReference type="AlphaFoldDB" id="A0A7Z0D1W7"/>
<feature type="transmembrane region" description="Helical" evidence="7">
    <location>
        <begin position="305"/>
        <end position="327"/>
    </location>
</feature>
<dbReference type="PANTHER" id="PTHR43163:SF6">
    <property type="entry name" value="DIPEPTIDE TRANSPORT SYSTEM PERMEASE PROTEIN DPPB-RELATED"/>
    <property type="match status" value="1"/>
</dbReference>
<evidence type="ECO:0000256" key="2">
    <source>
        <dbReference type="ARBA" id="ARBA00022448"/>
    </source>
</evidence>
<dbReference type="Pfam" id="PF19300">
    <property type="entry name" value="BPD_transp_1_N"/>
    <property type="match status" value="1"/>
</dbReference>
<dbReference type="InterPro" id="IPR000515">
    <property type="entry name" value="MetI-like"/>
</dbReference>
<dbReference type="PANTHER" id="PTHR43163">
    <property type="entry name" value="DIPEPTIDE TRANSPORT SYSTEM PERMEASE PROTEIN DPPB-RELATED"/>
    <property type="match status" value="1"/>
</dbReference>
<dbReference type="Proteomes" id="UP000539111">
    <property type="component" value="Unassembled WGS sequence"/>
</dbReference>
<comment type="subcellular location">
    <subcellularLocation>
        <location evidence="1 7">Cell membrane</location>
        <topology evidence="1 7">Multi-pass membrane protein</topology>
    </subcellularLocation>
</comment>
<dbReference type="InterPro" id="IPR035906">
    <property type="entry name" value="MetI-like_sf"/>
</dbReference>
<dbReference type="RefSeq" id="WP_179426841.1">
    <property type="nucleotide sequence ID" value="NZ_JACBZP010000001.1"/>
</dbReference>
<feature type="domain" description="ABC transmembrane type-1" evidence="8">
    <location>
        <begin position="95"/>
        <end position="324"/>
    </location>
</feature>
<dbReference type="GO" id="GO:0005886">
    <property type="term" value="C:plasma membrane"/>
    <property type="evidence" value="ECO:0007669"/>
    <property type="project" value="UniProtKB-SubCell"/>
</dbReference>
<proteinExistence type="inferred from homology"/>
<keyword evidence="2 7" id="KW-0813">Transport</keyword>
<keyword evidence="3" id="KW-1003">Cell membrane</keyword>
<evidence type="ECO:0000256" key="1">
    <source>
        <dbReference type="ARBA" id="ARBA00004651"/>
    </source>
</evidence>
<evidence type="ECO:0000256" key="3">
    <source>
        <dbReference type="ARBA" id="ARBA00022475"/>
    </source>
</evidence>
<keyword evidence="6 7" id="KW-0472">Membrane</keyword>